<dbReference type="InterPro" id="IPR018497">
    <property type="entry name" value="Peptidase_M13_C"/>
</dbReference>
<evidence type="ECO:0000256" key="8">
    <source>
        <dbReference type="ARBA" id="ARBA00023049"/>
    </source>
</evidence>
<reference evidence="11" key="1">
    <citation type="submission" date="2020-05" db="UniProtKB">
        <authorList>
            <consortium name="EnsemblMetazoa"/>
        </authorList>
    </citation>
    <scope>IDENTIFICATION</scope>
    <source>
        <strain evidence="11">Yale</strain>
    </source>
</reference>
<dbReference type="PROSITE" id="PS51885">
    <property type="entry name" value="NEPRILYSIN"/>
    <property type="match status" value="1"/>
</dbReference>
<evidence type="ECO:0000256" key="7">
    <source>
        <dbReference type="ARBA" id="ARBA00022833"/>
    </source>
</evidence>
<keyword evidence="5" id="KW-0479">Metal-binding</keyword>
<dbReference type="Pfam" id="PF05649">
    <property type="entry name" value="Peptidase_M13_N"/>
    <property type="match status" value="1"/>
</dbReference>
<keyword evidence="7" id="KW-0862">Zinc</keyword>
<dbReference type="InterPro" id="IPR000718">
    <property type="entry name" value="Peptidase_M13"/>
</dbReference>
<proteinExistence type="inferred from homology"/>
<dbReference type="InterPro" id="IPR042089">
    <property type="entry name" value="Peptidase_M13_dom_2"/>
</dbReference>
<evidence type="ECO:0000259" key="10">
    <source>
        <dbReference type="Pfam" id="PF05649"/>
    </source>
</evidence>
<dbReference type="InterPro" id="IPR024079">
    <property type="entry name" value="MetalloPept_cat_dom_sf"/>
</dbReference>
<dbReference type="Proteomes" id="UP000092444">
    <property type="component" value="Unassembled WGS sequence"/>
</dbReference>
<dbReference type="PRINTS" id="PR00786">
    <property type="entry name" value="NEPRILYSIN"/>
</dbReference>
<accession>A0A1B0FQX3</accession>
<organism evidence="11 12">
    <name type="scientific">Glossina morsitans morsitans</name>
    <name type="common">Savannah tsetse fly</name>
    <dbReference type="NCBI Taxonomy" id="37546"/>
    <lineage>
        <taxon>Eukaryota</taxon>
        <taxon>Metazoa</taxon>
        <taxon>Ecdysozoa</taxon>
        <taxon>Arthropoda</taxon>
        <taxon>Hexapoda</taxon>
        <taxon>Insecta</taxon>
        <taxon>Pterygota</taxon>
        <taxon>Neoptera</taxon>
        <taxon>Endopterygota</taxon>
        <taxon>Diptera</taxon>
        <taxon>Brachycera</taxon>
        <taxon>Muscomorpha</taxon>
        <taxon>Hippoboscoidea</taxon>
        <taxon>Glossinidae</taxon>
        <taxon>Glossina</taxon>
    </lineage>
</organism>
<evidence type="ECO:0000256" key="6">
    <source>
        <dbReference type="ARBA" id="ARBA00022801"/>
    </source>
</evidence>
<dbReference type="SUPFAM" id="SSF55486">
    <property type="entry name" value="Metalloproteases ('zincins'), catalytic domain"/>
    <property type="match status" value="1"/>
</dbReference>
<comment type="subcellular location">
    <subcellularLocation>
        <location evidence="2">Cell membrane</location>
        <topology evidence="2">Single-pass type II membrane protein</topology>
    </subcellularLocation>
</comment>
<dbReference type="VEuPathDB" id="VectorBase:GMOY006369"/>
<feature type="domain" description="Peptidase M13 C-terminal" evidence="9">
    <location>
        <begin position="513"/>
        <end position="721"/>
    </location>
</feature>
<comment type="cofactor">
    <cofactor evidence="1">
        <name>Zn(2+)</name>
        <dbReference type="ChEBI" id="CHEBI:29105"/>
    </cofactor>
</comment>
<feature type="domain" description="Peptidase M13 N-terminal" evidence="10">
    <location>
        <begin position="79"/>
        <end position="447"/>
    </location>
</feature>
<evidence type="ECO:0000256" key="5">
    <source>
        <dbReference type="ARBA" id="ARBA00022723"/>
    </source>
</evidence>
<evidence type="ECO:0000259" key="9">
    <source>
        <dbReference type="Pfam" id="PF01431"/>
    </source>
</evidence>
<keyword evidence="8" id="KW-0482">Metalloprotease</keyword>
<dbReference type="EMBL" id="CCAG010017703">
    <property type="status" value="NOT_ANNOTATED_CDS"/>
    <property type="molecule type" value="Genomic_DNA"/>
</dbReference>
<dbReference type="GO" id="GO:0005886">
    <property type="term" value="C:plasma membrane"/>
    <property type="evidence" value="ECO:0007669"/>
    <property type="project" value="UniProtKB-SubCell"/>
</dbReference>
<dbReference type="GO" id="GO:0046872">
    <property type="term" value="F:metal ion binding"/>
    <property type="evidence" value="ECO:0007669"/>
    <property type="project" value="UniProtKB-KW"/>
</dbReference>
<evidence type="ECO:0000256" key="1">
    <source>
        <dbReference type="ARBA" id="ARBA00001947"/>
    </source>
</evidence>
<dbReference type="Gene3D" id="3.40.390.10">
    <property type="entry name" value="Collagenase (Catalytic Domain)"/>
    <property type="match status" value="1"/>
</dbReference>
<evidence type="ECO:0000313" key="12">
    <source>
        <dbReference type="Proteomes" id="UP000092444"/>
    </source>
</evidence>
<evidence type="ECO:0000256" key="4">
    <source>
        <dbReference type="ARBA" id="ARBA00022670"/>
    </source>
</evidence>
<dbReference type="InterPro" id="IPR008753">
    <property type="entry name" value="Peptidase_M13_N"/>
</dbReference>
<dbReference type="Gene3D" id="1.10.1380.10">
    <property type="entry name" value="Neutral endopeptidase , domain2"/>
    <property type="match status" value="1"/>
</dbReference>
<dbReference type="Pfam" id="PF01431">
    <property type="entry name" value="Peptidase_M13"/>
    <property type="match status" value="1"/>
</dbReference>
<dbReference type="PANTHER" id="PTHR11733:SF241">
    <property type="entry name" value="GH26575P-RELATED"/>
    <property type="match status" value="1"/>
</dbReference>
<dbReference type="STRING" id="37546.A0A1B0FQX3"/>
<keyword evidence="4" id="KW-0645">Protease</keyword>
<protein>
    <submittedName>
        <fullName evidence="11">Uncharacterized protein</fullName>
    </submittedName>
</protein>
<comment type="similarity">
    <text evidence="3">Belongs to the peptidase M13 family.</text>
</comment>
<evidence type="ECO:0000256" key="3">
    <source>
        <dbReference type="ARBA" id="ARBA00007357"/>
    </source>
</evidence>
<keyword evidence="6" id="KW-0378">Hydrolase</keyword>
<dbReference type="GO" id="GO:0016485">
    <property type="term" value="P:protein processing"/>
    <property type="evidence" value="ECO:0007669"/>
    <property type="project" value="TreeGrafter"/>
</dbReference>
<dbReference type="EnsemblMetazoa" id="GMOY006369-RA">
    <property type="protein sequence ID" value="GMOY006369-PA"/>
    <property type="gene ID" value="GMOY006369"/>
</dbReference>
<dbReference type="PANTHER" id="PTHR11733">
    <property type="entry name" value="ZINC METALLOPROTEASE FAMILY M13 NEPRILYSIN-RELATED"/>
    <property type="match status" value="1"/>
</dbReference>
<dbReference type="PhylomeDB" id="A0A1B0FQX3"/>
<evidence type="ECO:0000256" key="2">
    <source>
        <dbReference type="ARBA" id="ARBA00004401"/>
    </source>
</evidence>
<name>A0A1B0FQX3_GLOMM</name>
<keyword evidence="12" id="KW-1185">Reference proteome</keyword>
<dbReference type="AlphaFoldDB" id="A0A1B0FQX3"/>
<dbReference type="CDD" id="cd08662">
    <property type="entry name" value="M13"/>
    <property type="match status" value="1"/>
</dbReference>
<sequence>MFTLSEHRSLSLLLLALIHIIHIIRLDGAKLRFNISDNEVNKNEEEFYGKANAIPDEIIGFRNKYAANMLSYMNRSIDPCEDFYEYACGNWKNVIDDREAPSKRNNLIDIRYKLMDIVEHFLLQSSIDQLAPEYSKEFSLAQKFYNNCLNAKIHPPHKSEEYLKALKAMGGFPAIDTEWQAENFNWLNMSAHMSNYGIKGLINEALSTEYPFGPFFKLPRIGLDIEMHYDNVQNTSNAYLTNEKLMIDLLRIHGVEEERIDQIIIGIFKFFEAILKVFEQINENVLQCHTFINISLAEDTEFYAQWRNYYKIAWMGKEFNFSDEDTHEPMPCLFFYKNLNNISKEHSEAMANYLSLKFLYRLNAFELTDTKYQRDYCKRQIMQTFPFLFDQLYMKTYFDEGIRKDVKEMVKIIRDSLRSILRGADWLDEETRNEALRKESSIVVHVGRSEDAELINRLIHEMRSLTFVEDNYEANNLNMRKFKAFMKRYNGLHAEDISNTTRPLDILIGMQPNAFYYNLENAVYVMGGILQPPIYHRAWPDSVKFGTLGYLLGHEFTHGFDTSGVNYDSEGNNRYWWSNVSFKSFNDRSNCYAEHYQKYMIPEINRFVNGNLTKDENIADSGGLREAFMAYHRRTKMKAGLSWLLKKDEQMPGINLSSEQLFFLSFAQLWCSSYEEADYWKEFLNDHPIDKYRTLGALTNNYDFAQAYNCPLGSKMNPTADKCKMW</sequence>
<dbReference type="GO" id="GO:0004222">
    <property type="term" value="F:metalloendopeptidase activity"/>
    <property type="evidence" value="ECO:0007669"/>
    <property type="project" value="InterPro"/>
</dbReference>
<evidence type="ECO:0000313" key="11">
    <source>
        <dbReference type="EnsemblMetazoa" id="GMOY006369-PA"/>
    </source>
</evidence>